<dbReference type="AlphaFoldDB" id="A0A850T9E4"/>
<sequence>MKKEKIIAASNILNRDFYLDYFATSENAPFLIMYYGGSGVDRDKYVERSKTIIPIFDQYFFQLKQELDFSFCYISSPPDINIIKFENSGDEVERWFEHIESEVMPLLPDLPFYFIGYSGGIALATCGIHLSDRCFGGGALGGDQLPDDLETGCFWKEPLALYYNLSDLVYQKNESVINELQADEIVYCYRRLPGTHNIQDYLVNESFSGQIRRAGRLFADSAKKNFTGS</sequence>
<reference evidence="1 2" key="1">
    <citation type="submission" date="2020-06" db="EMBL/GenBank/DDBJ databases">
        <title>High-quality draft genome of sulfate reducer Desulfobacter latus type strain AcrS2 isolated from marine sediment.</title>
        <authorList>
            <person name="Hoppe M."/>
            <person name="Larsen C.K."/>
            <person name="Marshall I.P.G."/>
            <person name="Schramm A."/>
            <person name="Marietou A.G."/>
        </authorList>
    </citation>
    <scope>NUCLEOTIDE SEQUENCE [LARGE SCALE GENOMIC DNA]</scope>
    <source>
        <strain evidence="1 2">AcRS2</strain>
    </source>
</reference>
<dbReference type="RefSeq" id="WP_178366269.1">
    <property type="nucleotide sequence ID" value="NZ_JACADJ010000018.1"/>
</dbReference>
<dbReference type="EMBL" id="JACADJ010000018">
    <property type="protein sequence ID" value="NWH04817.1"/>
    <property type="molecule type" value="Genomic_DNA"/>
</dbReference>
<evidence type="ECO:0000313" key="1">
    <source>
        <dbReference type="EMBL" id="NWH04817.1"/>
    </source>
</evidence>
<evidence type="ECO:0000313" key="2">
    <source>
        <dbReference type="Proteomes" id="UP000553343"/>
    </source>
</evidence>
<protein>
    <recommendedName>
        <fullName evidence="3">Alpha/beta hydrolase</fullName>
    </recommendedName>
</protein>
<accession>A0A850T9E4</accession>
<comment type="caution">
    <text evidence="1">The sequence shown here is derived from an EMBL/GenBank/DDBJ whole genome shotgun (WGS) entry which is preliminary data.</text>
</comment>
<organism evidence="1 2">
    <name type="scientific">Desulfobacter latus</name>
    <dbReference type="NCBI Taxonomy" id="2292"/>
    <lineage>
        <taxon>Bacteria</taxon>
        <taxon>Pseudomonadati</taxon>
        <taxon>Thermodesulfobacteriota</taxon>
        <taxon>Desulfobacteria</taxon>
        <taxon>Desulfobacterales</taxon>
        <taxon>Desulfobacteraceae</taxon>
        <taxon>Desulfobacter</taxon>
    </lineage>
</organism>
<proteinExistence type="predicted"/>
<keyword evidence="2" id="KW-1185">Reference proteome</keyword>
<evidence type="ECO:0008006" key="3">
    <source>
        <dbReference type="Google" id="ProtNLM"/>
    </source>
</evidence>
<name>A0A850T9E4_9BACT</name>
<dbReference type="Proteomes" id="UP000553343">
    <property type="component" value="Unassembled WGS sequence"/>
</dbReference>
<gene>
    <name evidence="1" type="ORF">HXW94_07425</name>
</gene>